<dbReference type="STRING" id="598659.NAMH_0605"/>
<accession>B9L8R3</accession>
<dbReference type="Proteomes" id="UP000000448">
    <property type="component" value="Chromosome"/>
</dbReference>
<dbReference type="HOGENOM" id="CLU_642155_0_0_7"/>
<feature type="chain" id="PRO_5002886168" evidence="1">
    <location>
        <begin position="26"/>
        <end position="345"/>
    </location>
</feature>
<dbReference type="OrthoDB" id="5289878at2"/>
<keyword evidence="1" id="KW-0732">Signal</keyword>
<dbReference type="RefSeq" id="WP_012663620.1">
    <property type="nucleotide sequence ID" value="NC_012115.1"/>
</dbReference>
<evidence type="ECO:0000313" key="2">
    <source>
        <dbReference type="EMBL" id="ACM92248.1"/>
    </source>
</evidence>
<keyword evidence="3" id="KW-1185">Reference proteome</keyword>
<sequence>MENGKLKAKRLFFFIFSFIASSLIAGDLDNIDISLDLGDVDKPYSYKGYLKPEMYYIDDKEKYTRFKSELNFEGDYKKDLWYFKGNWSGYYTTDKYDTSTYGIVNELYVKYGDVHKNVTVGKELLKWGKGYAYSAVSFFTRPKNPLYPEDLKQGYELIHLKTINTLNSTVKNYSLDLIYMPSSNAFNSDLKKSQNWGAKLYMLYNDIDVDFMFEKSNVYPDKYGADFSFNLMTELEMHGEFAKDSDSKTSYLLGSKYASDYDYTVTFEWYKDWSENKFIYAKISQKDFFIDYLTAYVTGIRNYTQNMNSLLLGGSYDFKNNFVLTAEYLTSTKQKQTKLSISYYF</sequence>
<dbReference type="KEGG" id="nam:NAMH_0605"/>
<proteinExistence type="predicted"/>
<name>B9L8R3_NAUPA</name>
<dbReference type="eggNOG" id="ENOG502Z8X3">
    <property type="taxonomic scope" value="Bacteria"/>
</dbReference>
<dbReference type="EMBL" id="CP001279">
    <property type="protein sequence ID" value="ACM92248.1"/>
    <property type="molecule type" value="Genomic_DNA"/>
</dbReference>
<reference evidence="2 3" key="1">
    <citation type="journal article" date="2009" name="PLoS Genet.">
        <title>Adaptations to submarine hydrothermal environments exemplified by the genome of Nautilia profundicola.</title>
        <authorList>
            <person name="Campbell B.J."/>
            <person name="Smith J.L."/>
            <person name="Hanson T.E."/>
            <person name="Klotz M.G."/>
            <person name="Stein L.Y."/>
            <person name="Lee C.K."/>
            <person name="Wu D."/>
            <person name="Robinson J.M."/>
            <person name="Khouri H.M."/>
            <person name="Eisen J.A."/>
            <person name="Cary S.C."/>
        </authorList>
    </citation>
    <scope>NUCLEOTIDE SEQUENCE [LARGE SCALE GENOMIC DNA]</scope>
    <source>
        <strain evidence="3">ATCC BAA-1463 / DSM 18972 / AmH</strain>
    </source>
</reference>
<evidence type="ECO:0000313" key="3">
    <source>
        <dbReference type="Proteomes" id="UP000000448"/>
    </source>
</evidence>
<dbReference type="AlphaFoldDB" id="B9L8R3"/>
<protein>
    <submittedName>
        <fullName evidence="2">Uncharacterized protein</fullName>
    </submittedName>
</protein>
<organism evidence="2 3">
    <name type="scientific">Nautilia profundicola (strain ATCC BAA-1463 / DSM 18972 / AmH)</name>
    <dbReference type="NCBI Taxonomy" id="598659"/>
    <lineage>
        <taxon>Bacteria</taxon>
        <taxon>Pseudomonadati</taxon>
        <taxon>Campylobacterota</taxon>
        <taxon>Epsilonproteobacteria</taxon>
        <taxon>Nautiliales</taxon>
        <taxon>Nautiliaceae</taxon>
        <taxon>Nautilia</taxon>
    </lineage>
</organism>
<gene>
    <name evidence="2" type="ordered locus">NAMH_0605</name>
</gene>
<evidence type="ECO:0000256" key="1">
    <source>
        <dbReference type="SAM" id="SignalP"/>
    </source>
</evidence>
<feature type="signal peptide" evidence="1">
    <location>
        <begin position="1"/>
        <end position="25"/>
    </location>
</feature>